<gene>
    <name evidence="1" type="ORF">SDC9_60245</name>
</gene>
<accession>A0A644XCG4</accession>
<organism evidence="1">
    <name type="scientific">bioreactor metagenome</name>
    <dbReference type="NCBI Taxonomy" id="1076179"/>
    <lineage>
        <taxon>unclassified sequences</taxon>
        <taxon>metagenomes</taxon>
        <taxon>ecological metagenomes</taxon>
    </lineage>
</organism>
<reference evidence="1" key="1">
    <citation type="submission" date="2019-08" db="EMBL/GenBank/DDBJ databases">
        <authorList>
            <person name="Kucharzyk K."/>
            <person name="Murdoch R.W."/>
            <person name="Higgins S."/>
            <person name="Loffler F."/>
        </authorList>
    </citation>
    <scope>NUCLEOTIDE SEQUENCE</scope>
</reference>
<name>A0A644XCG4_9ZZZZ</name>
<evidence type="ECO:0000313" key="1">
    <source>
        <dbReference type="EMBL" id="MPM13885.1"/>
    </source>
</evidence>
<dbReference type="AlphaFoldDB" id="A0A644XCG4"/>
<sequence length="197" mass="22382">MKRFQRPCIIQILLLLVGLLVAVYVADLLIQRTKTIVLQLFVANDDQDVFEAKRIESELASVFSIQSDERIIVDDSLYVVLGSSDHYVESSLSKIYAYMAAKELDALIAPLNVVEHYVKGLPMLDFPTLLSQRPGLLEHLAPFLKVAESIDGQEKEYLLDLTQSRYEPSTPFYMAIPQSVPHTQALITFLQYLFPLY</sequence>
<proteinExistence type="predicted"/>
<dbReference type="EMBL" id="VSSQ01002188">
    <property type="protein sequence ID" value="MPM13885.1"/>
    <property type="molecule type" value="Genomic_DNA"/>
</dbReference>
<protein>
    <submittedName>
        <fullName evidence="1">Uncharacterized protein</fullName>
    </submittedName>
</protein>
<comment type="caution">
    <text evidence="1">The sequence shown here is derived from an EMBL/GenBank/DDBJ whole genome shotgun (WGS) entry which is preliminary data.</text>
</comment>